<dbReference type="InterPro" id="IPR020456">
    <property type="entry name" value="Acylphosphatase"/>
</dbReference>
<dbReference type="NCBIfam" id="NF011022">
    <property type="entry name" value="PRK14451.1"/>
    <property type="match status" value="1"/>
</dbReference>
<evidence type="ECO:0000256" key="3">
    <source>
        <dbReference type="ARBA" id="ARBA00015991"/>
    </source>
</evidence>
<organism evidence="8 9">
    <name type="scientific">Modicisalibacter ilicicola DSM 19980</name>
    <dbReference type="NCBI Taxonomy" id="1121942"/>
    <lineage>
        <taxon>Bacteria</taxon>
        <taxon>Pseudomonadati</taxon>
        <taxon>Pseudomonadota</taxon>
        <taxon>Gammaproteobacteria</taxon>
        <taxon>Oceanospirillales</taxon>
        <taxon>Halomonadaceae</taxon>
        <taxon>Modicisalibacter</taxon>
    </lineage>
</organism>
<dbReference type="GO" id="GO:0003998">
    <property type="term" value="F:acylphosphatase activity"/>
    <property type="evidence" value="ECO:0007669"/>
    <property type="project" value="UniProtKB-EC"/>
</dbReference>
<evidence type="ECO:0000313" key="9">
    <source>
        <dbReference type="Proteomes" id="UP000184346"/>
    </source>
</evidence>
<evidence type="ECO:0000259" key="7">
    <source>
        <dbReference type="PROSITE" id="PS51160"/>
    </source>
</evidence>
<dbReference type="Gene3D" id="3.30.70.100">
    <property type="match status" value="1"/>
</dbReference>
<dbReference type="InterPro" id="IPR036046">
    <property type="entry name" value="Acylphosphatase-like_dom_sf"/>
</dbReference>
<dbReference type="InterPro" id="IPR001792">
    <property type="entry name" value="Acylphosphatase-like_dom"/>
</dbReference>
<comment type="catalytic activity">
    <reaction evidence="4 5">
        <text>an acyl phosphate + H2O = a carboxylate + phosphate + H(+)</text>
        <dbReference type="Rhea" id="RHEA:14965"/>
        <dbReference type="ChEBI" id="CHEBI:15377"/>
        <dbReference type="ChEBI" id="CHEBI:15378"/>
        <dbReference type="ChEBI" id="CHEBI:29067"/>
        <dbReference type="ChEBI" id="CHEBI:43474"/>
        <dbReference type="ChEBI" id="CHEBI:59918"/>
        <dbReference type="EC" id="3.6.1.7"/>
    </reaction>
</comment>
<dbReference type="EC" id="3.6.1.7" evidence="2 5"/>
<evidence type="ECO:0000256" key="2">
    <source>
        <dbReference type="ARBA" id="ARBA00012150"/>
    </source>
</evidence>
<dbReference type="Pfam" id="PF00708">
    <property type="entry name" value="Acylphosphatase"/>
    <property type="match status" value="1"/>
</dbReference>
<dbReference type="PANTHER" id="PTHR47268">
    <property type="entry name" value="ACYLPHOSPHATASE"/>
    <property type="match status" value="1"/>
</dbReference>
<feature type="active site" evidence="5">
    <location>
        <position position="20"/>
    </location>
</feature>
<evidence type="ECO:0000256" key="6">
    <source>
        <dbReference type="RuleBase" id="RU004168"/>
    </source>
</evidence>
<sequence>MGQYCIRATVSGRVQGVGYRHAVRRQALESELTGYASNLANGDVEVVLCGNRERAERVADWLWQGPPPARVTQVELEEMAWCEYTAFTTD</sequence>
<dbReference type="SUPFAM" id="SSF54975">
    <property type="entry name" value="Acylphosphatase/BLUF domain-like"/>
    <property type="match status" value="1"/>
</dbReference>
<keyword evidence="9" id="KW-1185">Reference proteome</keyword>
<gene>
    <name evidence="8" type="ORF">SAMN02745148_01416</name>
</gene>
<proteinExistence type="inferred from homology"/>
<dbReference type="PROSITE" id="PS51160">
    <property type="entry name" value="ACYLPHOSPHATASE_3"/>
    <property type="match status" value="1"/>
</dbReference>
<name>A0A1M4XD63_9GAMM</name>
<dbReference type="NCBIfam" id="NF011000">
    <property type="entry name" value="PRK14426.1"/>
    <property type="match status" value="1"/>
</dbReference>
<accession>A0A1M4XD63</accession>
<evidence type="ECO:0000256" key="4">
    <source>
        <dbReference type="ARBA" id="ARBA00047645"/>
    </source>
</evidence>
<dbReference type="OrthoDB" id="5295388at2"/>
<dbReference type="STRING" id="1121942.SAMN02745148_01416"/>
<protein>
    <recommendedName>
        <fullName evidence="3 5">acylphosphatase</fullName>
        <ecNumber evidence="2 5">3.6.1.7</ecNumber>
    </recommendedName>
</protein>
<evidence type="ECO:0000256" key="1">
    <source>
        <dbReference type="ARBA" id="ARBA00005614"/>
    </source>
</evidence>
<feature type="active site" evidence="5">
    <location>
        <position position="38"/>
    </location>
</feature>
<comment type="similarity">
    <text evidence="1 6">Belongs to the acylphosphatase family.</text>
</comment>
<dbReference type="AlphaFoldDB" id="A0A1M4XD63"/>
<dbReference type="EMBL" id="FQUJ01000005">
    <property type="protein sequence ID" value="SHE91350.1"/>
    <property type="molecule type" value="Genomic_DNA"/>
</dbReference>
<evidence type="ECO:0000313" key="8">
    <source>
        <dbReference type="EMBL" id="SHE91350.1"/>
    </source>
</evidence>
<evidence type="ECO:0000256" key="5">
    <source>
        <dbReference type="PROSITE-ProRule" id="PRU00520"/>
    </source>
</evidence>
<dbReference type="Proteomes" id="UP000184346">
    <property type="component" value="Unassembled WGS sequence"/>
</dbReference>
<keyword evidence="5" id="KW-0378">Hydrolase</keyword>
<dbReference type="PANTHER" id="PTHR47268:SF4">
    <property type="entry name" value="ACYLPHOSPHATASE"/>
    <property type="match status" value="1"/>
</dbReference>
<dbReference type="RefSeq" id="WP_084671248.1">
    <property type="nucleotide sequence ID" value="NZ_FQUJ01000005.1"/>
</dbReference>
<feature type="domain" description="Acylphosphatase-like" evidence="7">
    <location>
        <begin position="5"/>
        <end position="90"/>
    </location>
</feature>
<reference evidence="8 9" key="1">
    <citation type="submission" date="2016-11" db="EMBL/GenBank/DDBJ databases">
        <authorList>
            <person name="Jaros S."/>
            <person name="Januszkiewicz K."/>
            <person name="Wedrychowicz H."/>
        </authorList>
    </citation>
    <scope>NUCLEOTIDE SEQUENCE [LARGE SCALE GENOMIC DNA]</scope>
    <source>
        <strain evidence="8 9">DSM 19980</strain>
    </source>
</reference>